<dbReference type="RefSeq" id="WP_092496261.1">
    <property type="nucleotide sequence ID" value="NZ_FOFG01000005.1"/>
</dbReference>
<dbReference type="Gene3D" id="3.40.190.10">
    <property type="entry name" value="Periplasmic binding protein-like II"/>
    <property type="match status" value="1"/>
</dbReference>
<evidence type="ECO:0000256" key="4">
    <source>
        <dbReference type="ARBA" id="ARBA00023163"/>
    </source>
</evidence>
<evidence type="ECO:0000259" key="5">
    <source>
        <dbReference type="PROSITE" id="PS50931"/>
    </source>
</evidence>
<dbReference type="Pfam" id="PF00126">
    <property type="entry name" value="HTH_1"/>
    <property type="match status" value="1"/>
</dbReference>
<sequence length="302" mass="33344">MDIDQLRTFDRIAREGSFTRAAARLNVTQATVSMRIRALEDLLGGSLFERGRRIRLTERGMTFLPYARRVLTAILEGEDALRSAERGRVAVGALRSLSISLIGDPLVRFTDGHPLVEFNILEGHHRDVAGWVHDRSIDLAIMGWPNLDPLLDEMKPIAIFRERVPLVASRRLAEAIGPEPTLERIFAAAPHFLLLGWWQVLPEALSALRLRARAASNMPGEPALSLIRAGRGIGHYIETRIRDELASGELVDLRPVDGPVLHRDSALVAAAPGALDRPLVDDLAQAVVAHARELGILHEALR</sequence>
<dbReference type="Pfam" id="PF03466">
    <property type="entry name" value="LysR_substrate"/>
    <property type="match status" value="1"/>
</dbReference>
<dbReference type="Gene3D" id="1.10.10.10">
    <property type="entry name" value="Winged helix-like DNA-binding domain superfamily/Winged helix DNA-binding domain"/>
    <property type="match status" value="1"/>
</dbReference>
<evidence type="ECO:0000313" key="7">
    <source>
        <dbReference type="Proteomes" id="UP000199647"/>
    </source>
</evidence>
<dbReference type="OrthoDB" id="3252676at2"/>
<dbReference type="STRING" id="1855383.SAMN05216548_105122"/>
<evidence type="ECO:0000256" key="2">
    <source>
        <dbReference type="ARBA" id="ARBA00023015"/>
    </source>
</evidence>
<dbReference type="PANTHER" id="PTHR30126">
    <property type="entry name" value="HTH-TYPE TRANSCRIPTIONAL REGULATOR"/>
    <property type="match status" value="1"/>
</dbReference>
<protein>
    <submittedName>
        <fullName evidence="6">Transcriptional regulator, LysR family</fullName>
    </submittedName>
</protein>
<evidence type="ECO:0000313" key="6">
    <source>
        <dbReference type="EMBL" id="SEQ52519.1"/>
    </source>
</evidence>
<comment type="similarity">
    <text evidence="1">Belongs to the LysR transcriptional regulatory family.</text>
</comment>
<dbReference type="GO" id="GO:0000976">
    <property type="term" value="F:transcription cis-regulatory region binding"/>
    <property type="evidence" value="ECO:0007669"/>
    <property type="project" value="TreeGrafter"/>
</dbReference>
<name>A0A1H9GRA4_9HYPH</name>
<keyword evidence="4" id="KW-0804">Transcription</keyword>
<dbReference type="SUPFAM" id="SSF53850">
    <property type="entry name" value="Periplasmic binding protein-like II"/>
    <property type="match status" value="1"/>
</dbReference>
<keyword evidence="7" id="KW-1185">Reference proteome</keyword>
<dbReference type="SUPFAM" id="SSF46785">
    <property type="entry name" value="Winged helix' DNA-binding domain"/>
    <property type="match status" value="1"/>
</dbReference>
<accession>A0A1H9GRA4</accession>
<evidence type="ECO:0000256" key="1">
    <source>
        <dbReference type="ARBA" id="ARBA00009437"/>
    </source>
</evidence>
<evidence type="ECO:0000256" key="3">
    <source>
        <dbReference type="ARBA" id="ARBA00023125"/>
    </source>
</evidence>
<dbReference type="InterPro" id="IPR000847">
    <property type="entry name" value="LysR_HTH_N"/>
</dbReference>
<dbReference type="InterPro" id="IPR036388">
    <property type="entry name" value="WH-like_DNA-bd_sf"/>
</dbReference>
<reference evidence="6 7" key="1">
    <citation type="submission" date="2016-10" db="EMBL/GenBank/DDBJ databases">
        <authorList>
            <person name="de Groot N.N."/>
        </authorList>
    </citation>
    <scope>NUCLEOTIDE SEQUENCE [LARGE SCALE GENOMIC DNA]</scope>
    <source>
        <strain evidence="6 7">A52C2</strain>
    </source>
</reference>
<dbReference type="CDD" id="cd05466">
    <property type="entry name" value="PBP2_LTTR_substrate"/>
    <property type="match status" value="1"/>
</dbReference>
<dbReference type="PRINTS" id="PR00039">
    <property type="entry name" value="HTHLYSR"/>
</dbReference>
<dbReference type="PANTHER" id="PTHR30126:SF91">
    <property type="entry name" value="LYSR FAMILY TRANSCRIPTIONAL REGULATOR"/>
    <property type="match status" value="1"/>
</dbReference>
<keyword evidence="3" id="KW-0238">DNA-binding</keyword>
<dbReference type="InterPro" id="IPR005119">
    <property type="entry name" value="LysR_subst-bd"/>
</dbReference>
<dbReference type="InterPro" id="IPR036390">
    <property type="entry name" value="WH_DNA-bd_sf"/>
</dbReference>
<feature type="domain" description="HTH lysR-type" evidence="5">
    <location>
        <begin position="1"/>
        <end position="57"/>
    </location>
</feature>
<dbReference type="GO" id="GO:0003700">
    <property type="term" value="F:DNA-binding transcription factor activity"/>
    <property type="evidence" value="ECO:0007669"/>
    <property type="project" value="InterPro"/>
</dbReference>
<gene>
    <name evidence="6" type="ORF">SAMN05216548_105122</name>
</gene>
<dbReference type="PROSITE" id="PS50931">
    <property type="entry name" value="HTH_LYSR"/>
    <property type="match status" value="1"/>
</dbReference>
<dbReference type="FunFam" id="1.10.10.10:FF:000001">
    <property type="entry name" value="LysR family transcriptional regulator"/>
    <property type="match status" value="1"/>
</dbReference>
<keyword evidence="2" id="KW-0805">Transcription regulation</keyword>
<dbReference type="AlphaFoldDB" id="A0A1H9GRA4"/>
<dbReference type="Proteomes" id="UP000199647">
    <property type="component" value="Unassembled WGS sequence"/>
</dbReference>
<proteinExistence type="inferred from homology"/>
<organism evidence="6 7">
    <name type="scientific">Faunimonas pinastri</name>
    <dbReference type="NCBI Taxonomy" id="1855383"/>
    <lineage>
        <taxon>Bacteria</taxon>
        <taxon>Pseudomonadati</taxon>
        <taxon>Pseudomonadota</taxon>
        <taxon>Alphaproteobacteria</taxon>
        <taxon>Hyphomicrobiales</taxon>
        <taxon>Afifellaceae</taxon>
        <taxon>Faunimonas</taxon>
    </lineage>
</organism>
<dbReference type="EMBL" id="FOFG01000005">
    <property type="protein sequence ID" value="SEQ52519.1"/>
    <property type="molecule type" value="Genomic_DNA"/>
</dbReference>